<evidence type="ECO:0000313" key="1">
    <source>
        <dbReference type="EMBL" id="EYB95817.1"/>
    </source>
</evidence>
<protein>
    <submittedName>
        <fullName evidence="1">Uncharacterized protein</fullName>
    </submittedName>
</protein>
<evidence type="ECO:0000313" key="2">
    <source>
        <dbReference type="Proteomes" id="UP000024635"/>
    </source>
</evidence>
<accession>A0A016SZE1</accession>
<proteinExistence type="predicted"/>
<comment type="caution">
    <text evidence="1">The sequence shown here is derived from an EMBL/GenBank/DDBJ whole genome shotgun (WGS) entry which is preliminary data.</text>
</comment>
<sequence>MPLDLAGYVVFVQFTIVPVAPVEPVQDVKDDYDDYTEVEAPGQETQVTQHEDHVVEVSVVPTQVTSTHIPTTSSGYTSTTTAPRTSFAAILGFETVSRKAPEQP</sequence>
<dbReference type="AlphaFoldDB" id="A0A016SZE1"/>
<dbReference type="Proteomes" id="UP000024635">
    <property type="component" value="Unassembled WGS sequence"/>
</dbReference>
<name>A0A016SZE1_9BILA</name>
<organism evidence="1 2">
    <name type="scientific">Ancylostoma ceylanicum</name>
    <dbReference type="NCBI Taxonomy" id="53326"/>
    <lineage>
        <taxon>Eukaryota</taxon>
        <taxon>Metazoa</taxon>
        <taxon>Ecdysozoa</taxon>
        <taxon>Nematoda</taxon>
        <taxon>Chromadorea</taxon>
        <taxon>Rhabditida</taxon>
        <taxon>Rhabditina</taxon>
        <taxon>Rhabditomorpha</taxon>
        <taxon>Strongyloidea</taxon>
        <taxon>Ancylostomatidae</taxon>
        <taxon>Ancylostomatinae</taxon>
        <taxon>Ancylostoma</taxon>
    </lineage>
</organism>
<dbReference type="OrthoDB" id="10541686at2759"/>
<gene>
    <name evidence="1" type="primary">Acey_s0155.g3038</name>
    <name evidence="1" type="ORF">Y032_0155g3038</name>
</gene>
<keyword evidence="2" id="KW-1185">Reference proteome</keyword>
<reference evidence="2" key="1">
    <citation type="journal article" date="2015" name="Nat. Genet.">
        <title>The genome and transcriptome of the zoonotic hookworm Ancylostoma ceylanicum identify infection-specific gene families.</title>
        <authorList>
            <person name="Schwarz E.M."/>
            <person name="Hu Y."/>
            <person name="Antoshechkin I."/>
            <person name="Miller M.M."/>
            <person name="Sternberg P.W."/>
            <person name="Aroian R.V."/>
        </authorList>
    </citation>
    <scope>NUCLEOTIDE SEQUENCE</scope>
    <source>
        <strain evidence="2">HY135</strain>
    </source>
</reference>
<dbReference type="EMBL" id="JARK01001491">
    <property type="protein sequence ID" value="EYB95817.1"/>
    <property type="molecule type" value="Genomic_DNA"/>
</dbReference>